<keyword evidence="3 4" id="KW-0440">LIM domain</keyword>
<dbReference type="Proteomes" id="UP000005408">
    <property type="component" value="Unassembled WGS sequence"/>
</dbReference>
<dbReference type="Gene3D" id="2.10.110.10">
    <property type="entry name" value="Cysteine Rich Protein"/>
    <property type="match status" value="1"/>
</dbReference>
<evidence type="ECO:0000256" key="2">
    <source>
        <dbReference type="ARBA" id="ARBA00022833"/>
    </source>
</evidence>
<feature type="compositionally biased region" description="Polar residues" evidence="5">
    <location>
        <begin position="127"/>
        <end position="148"/>
    </location>
</feature>
<feature type="region of interest" description="Disordered" evidence="5">
    <location>
        <begin position="1"/>
        <end position="166"/>
    </location>
</feature>
<dbReference type="SMART" id="SM00132">
    <property type="entry name" value="LIM"/>
    <property type="match status" value="1"/>
</dbReference>
<dbReference type="InterPro" id="IPR001781">
    <property type="entry name" value="Znf_LIM"/>
</dbReference>
<keyword evidence="8" id="KW-1185">Reference proteome</keyword>
<evidence type="ECO:0000256" key="1">
    <source>
        <dbReference type="ARBA" id="ARBA00022723"/>
    </source>
</evidence>
<protein>
    <recommendedName>
        <fullName evidence="6">LIM zinc-binding domain-containing protein</fullName>
    </recommendedName>
</protein>
<evidence type="ECO:0000256" key="4">
    <source>
        <dbReference type="PROSITE-ProRule" id="PRU00125"/>
    </source>
</evidence>
<dbReference type="PANTHER" id="PTHR15551">
    <property type="entry name" value="LIM DOMAIN ONLY 7"/>
    <property type="match status" value="1"/>
</dbReference>
<evidence type="ECO:0000256" key="3">
    <source>
        <dbReference type="ARBA" id="ARBA00023038"/>
    </source>
</evidence>
<accession>A0A8W8LCU9</accession>
<keyword evidence="2 4" id="KW-0862">Zinc</keyword>
<dbReference type="GO" id="GO:0051893">
    <property type="term" value="P:regulation of focal adhesion assembly"/>
    <property type="evidence" value="ECO:0007669"/>
    <property type="project" value="TreeGrafter"/>
</dbReference>
<dbReference type="EnsemblMetazoa" id="G27417.1">
    <property type="protein sequence ID" value="G27417.1:cds"/>
    <property type="gene ID" value="G27417"/>
</dbReference>
<dbReference type="CDD" id="cd08368">
    <property type="entry name" value="LIM"/>
    <property type="match status" value="1"/>
</dbReference>
<feature type="domain" description="LIM zinc-binding" evidence="6">
    <location>
        <begin position="176"/>
        <end position="242"/>
    </location>
</feature>
<keyword evidence="1 4" id="KW-0479">Metal-binding</keyword>
<feature type="compositionally biased region" description="Polar residues" evidence="5">
    <location>
        <begin position="98"/>
        <end position="120"/>
    </location>
</feature>
<dbReference type="Pfam" id="PF00412">
    <property type="entry name" value="LIM"/>
    <property type="match status" value="1"/>
</dbReference>
<evidence type="ECO:0000313" key="7">
    <source>
        <dbReference type="EnsemblMetazoa" id="G27417.1:cds"/>
    </source>
</evidence>
<dbReference type="GO" id="GO:0051496">
    <property type="term" value="P:positive regulation of stress fiber assembly"/>
    <property type="evidence" value="ECO:0007669"/>
    <property type="project" value="TreeGrafter"/>
</dbReference>
<evidence type="ECO:0000256" key="5">
    <source>
        <dbReference type="SAM" id="MobiDB-lite"/>
    </source>
</evidence>
<sequence>MNRKATPLQKKPETEAEPETAKEVYHSNSVPKPRTRGGDFGSSRPHRSEQHNPHSHWMVEEAERRRKADNKRHSVHGGPIKPVHPEGLANRWRDDTSIPKQQTYTTNSVISPRSLNTKQFSAEPDRLSQTLPAYYNNSHAPKSENSLRPSRGSPNPQSPSSPPSHAEQIMAVSGKQLCSHCSQELGFGAAMVIESLGLYYHVQCFRCCVCHQALGNGSQGADVRVRVNKLHCRNCYSNDEAGLKFSKV</sequence>
<evidence type="ECO:0000259" key="6">
    <source>
        <dbReference type="PROSITE" id="PS50023"/>
    </source>
</evidence>
<dbReference type="GO" id="GO:0032034">
    <property type="term" value="F:myosin II head/neck binding"/>
    <property type="evidence" value="ECO:0007669"/>
    <property type="project" value="TreeGrafter"/>
</dbReference>
<dbReference type="PANTHER" id="PTHR15551:SF3">
    <property type="entry name" value="LIM AND CALPONIN HOMOLOGY DOMAINS-CONTAINING PROTEIN 1"/>
    <property type="match status" value="1"/>
</dbReference>
<evidence type="ECO:0000313" key="8">
    <source>
        <dbReference type="Proteomes" id="UP000005408"/>
    </source>
</evidence>
<dbReference type="PROSITE" id="PS50023">
    <property type="entry name" value="LIM_DOMAIN_2"/>
    <property type="match status" value="1"/>
</dbReference>
<proteinExistence type="predicted"/>
<dbReference type="AlphaFoldDB" id="A0A8W8LCU9"/>
<feature type="compositionally biased region" description="Basic and acidic residues" evidence="5">
    <location>
        <begin position="46"/>
        <end position="66"/>
    </location>
</feature>
<feature type="compositionally biased region" description="Basic and acidic residues" evidence="5">
    <location>
        <begin position="10"/>
        <end position="25"/>
    </location>
</feature>
<dbReference type="PROSITE" id="PS00478">
    <property type="entry name" value="LIM_DOMAIN_1"/>
    <property type="match status" value="1"/>
</dbReference>
<reference evidence="7" key="1">
    <citation type="submission" date="2022-08" db="UniProtKB">
        <authorList>
            <consortium name="EnsemblMetazoa"/>
        </authorList>
    </citation>
    <scope>IDENTIFICATION</scope>
    <source>
        <strain evidence="7">05x7-T-G4-1.051#20</strain>
    </source>
</reference>
<name>A0A8W8LCU9_MAGGI</name>
<dbReference type="GO" id="GO:0046872">
    <property type="term" value="F:metal ion binding"/>
    <property type="evidence" value="ECO:0007669"/>
    <property type="project" value="UniProtKB-KW"/>
</dbReference>
<organism evidence="7 8">
    <name type="scientific">Magallana gigas</name>
    <name type="common">Pacific oyster</name>
    <name type="synonym">Crassostrea gigas</name>
    <dbReference type="NCBI Taxonomy" id="29159"/>
    <lineage>
        <taxon>Eukaryota</taxon>
        <taxon>Metazoa</taxon>
        <taxon>Spiralia</taxon>
        <taxon>Lophotrochozoa</taxon>
        <taxon>Mollusca</taxon>
        <taxon>Bivalvia</taxon>
        <taxon>Autobranchia</taxon>
        <taxon>Pteriomorphia</taxon>
        <taxon>Ostreida</taxon>
        <taxon>Ostreoidea</taxon>
        <taxon>Ostreidae</taxon>
        <taxon>Magallana</taxon>
    </lineage>
</organism>
<dbReference type="GO" id="GO:0001725">
    <property type="term" value="C:stress fiber"/>
    <property type="evidence" value="ECO:0007669"/>
    <property type="project" value="TreeGrafter"/>
</dbReference>